<dbReference type="RefSeq" id="WP_406794863.1">
    <property type="nucleotide sequence ID" value="NZ_JBJHZX010000087.1"/>
</dbReference>
<protein>
    <submittedName>
        <fullName evidence="1">Nucleotidyltransferase family protein</fullName>
    </submittedName>
</protein>
<keyword evidence="2" id="KW-1185">Reference proteome</keyword>
<organism evidence="1 2">
    <name type="scientific">Candidatus Clostridium eludens</name>
    <dbReference type="NCBI Taxonomy" id="3381663"/>
    <lineage>
        <taxon>Bacteria</taxon>
        <taxon>Bacillati</taxon>
        <taxon>Bacillota</taxon>
        <taxon>Clostridia</taxon>
        <taxon>Eubacteriales</taxon>
        <taxon>Clostridiaceae</taxon>
        <taxon>Clostridium</taxon>
    </lineage>
</organism>
<dbReference type="EMBL" id="JBJHZX010000087">
    <property type="protein sequence ID" value="MFL0198749.1"/>
    <property type="molecule type" value="Genomic_DNA"/>
</dbReference>
<reference evidence="1 2" key="1">
    <citation type="submission" date="2024-11" db="EMBL/GenBank/DDBJ databases">
        <authorList>
            <person name="Heng Y.C."/>
            <person name="Lim A.C.H."/>
            <person name="Lee J.K.Y."/>
            <person name="Kittelmann S."/>
        </authorList>
    </citation>
    <scope>NUCLEOTIDE SEQUENCE [LARGE SCALE GENOMIC DNA]</scope>
    <source>
        <strain evidence="1 2">WILCCON 0269</strain>
    </source>
</reference>
<dbReference type="Proteomes" id="UP001623660">
    <property type="component" value="Unassembled WGS sequence"/>
</dbReference>
<comment type="caution">
    <text evidence="1">The sequence shown here is derived from an EMBL/GenBank/DDBJ whole genome shotgun (WGS) entry which is preliminary data.</text>
</comment>
<dbReference type="Pfam" id="PF14907">
    <property type="entry name" value="NTP_transf_5"/>
    <property type="match status" value="1"/>
</dbReference>
<accession>A0ABW8SS60</accession>
<dbReference type="InterPro" id="IPR039498">
    <property type="entry name" value="NTP_transf_5"/>
</dbReference>
<evidence type="ECO:0000313" key="2">
    <source>
        <dbReference type="Proteomes" id="UP001623660"/>
    </source>
</evidence>
<proteinExistence type="predicted"/>
<sequence>MNNNQRILVYLLSAAIRGKKFNNNEIDNVNWIRVFEMAKEQDIYTLLYPIIKDMDDKSRPQNDIMLEWKKSTILATLIQVQNIKKIGSLLRAFNEAEIQVMGLKGLVLRKLYPVKELRLMGDIDILIHRDDLDEAEKILLNLGYFEDHRDLKHIFFLHKHFLPIELHWLLFDMQINKNSNYVEKVIWENTEISNISGANLLIPSVENQILHLCVHMAWHFKYAGFGFRQLCDLVILVEAEGHKVNWNTFYEKVERCKIENFVVAIFEICRRMFNMIVPNKLNNKNLEISEHSEYIDMIIDNIFAGGVHGGIYGRSSLGLVDYNLLSYYESNRQSDSLKGKFKYMVGFLFPRSHRLSKRYNYAKEHPMFIPIAWMHRMMYGILRKDFSMEQKSLLLLSRSNFLRKRADLFKWLEL</sequence>
<name>A0ABW8SS60_9CLOT</name>
<evidence type="ECO:0000313" key="1">
    <source>
        <dbReference type="EMBL" id="MFL0198749.1"/>
    </source>
</evidence>
<gene>
    <name evidence="1" type="ORF">ACJDU8_24810</name>
</gene>
<dbReference type="Gene3D" id="3.30.460.40">
    <property type="match status" value="1"/>
</dbReference>